<keyword evidence="3 5" id="KW-0067">ATP-binding</keyword>
<dbReference type="EMBL" id="UPHU01000001">
    <property type="protein sequence ID" value="VBA50629.1"/>
    <property type="molecule type" value="Genomic_DNA"/>
</dbReference>
<keyword evidence="6" id="KW-1185">Reference proteome</keyword>
<evidence type="ECO:0000313" key="6">
    <source>
        <dbReference type="Proteomes" id="UP000268285"/>
    </source>
</evidence>
<reference evidence="5 6" key="1">
    <citation type="submission" date="2018-09" db="EMBL/GenBank/DDBJ databases">
        <authorList>
            <person name="Tagini F."/>
        </authorList>
    </citation>
    <scope>NUCLEOTIDE SEQUENCE [LARGE SCALE GENOMIC DNA]</scope>
    <source>
        <strain evidence="5 6">MK142</strain>
    </source>
</reference>
<gene>
    <name evidence="5" type="ORF">LAUMK142_02723</name>
</gene>
<dbReference type="InterPro" id="IPR003593">
    <property type="entry name" value="AAA+_ATPase"/>
</dbReference>
<protein>
    <submittedName>
        <fullName evidence="5">Insertion sequence IS5376 putative ATP-binding protein</fullName>
    </submittedName>
</protein>
<dbReference type="CDD" id="cd00009">
    <property type="entry name" value="AAA"/>
    <property type="match status" value="1"/>
</dbReference>
<dbReference type="OrthoDB" id="9773429at2"/>
<dbReference type="SMART" id="SM00382">
    <property type="entry name" value="AAA"/>
    <property type="match status" value="1"/>
</dbReference>
<dbReference type="GO" id="GO:0006260">
    <property type="term" value="P:DNA replication"/>
    <property type="evidence" value="ECO:0007669"/>
    <property type="project" value="TreeGrafter"/>
</dbReference>
<feature type="domain" description="AAA+ ATPase" evidence="4">
    <location>
        <begin position="100"/>
        <end position="234"/>
    </location>
</feature>
<comment type="similarity">
    <text evidence="1">Belongs to the IS21/IS1162 putative ATP-binding protein family.</text>
</comment>
<evidence type="ECO:0000256" key="1">
    <source>
        <dbReference type="ARBA" id="ARBA00008059"/>
    </source>
</evidence>
<dbReference type="InterPro" id="IPR027417">
    <property type="entry name" value="P-loop_NTPase"/>
</dbReference>
<dbReference type="InterPro" id="IPR002611">
    <property type="entry name" value="IstB_ATP-bd"/>
</dbReference>
<dbReference type="InterPro" id="IPR028350">
    <property type="entry name" value="DNAC/IstB-like"/>
</dbReference>
<evidence type="ECO:0000256" key="2">
    <source>
        <dbReference type="ARBA" id="ARBA00022741"/>
    </source>
</evidence>
<dbReference type="GO" id="GO:0005524">
    <property type="term" value="F:ATP binding"/>
    <property type="evidence" value="ECO:0007669"/>
    <property type="project" value="UniProtKB-KW"/>
</dbReference>
<dbReference type="Pfam" id="PF01695">
    <property type="entry name" value="IstB_IS21"/>
    <property type="match status" value="1"/>
</dbReference>
<accession>A0A498QUH2</accession>
<organism evidence="5 6">
    <name type="scientific">Mycobacterium pseudokansasii</name>
    <dbReference type="NCBI Taxonomy" id="2341080"/>
    <lineage>
        <taxon>Bacteria</taxon>
        <taxon>Bacillati</taxon>
        <taxon>Actinomycetota</taxon>
        <taxon>Actinomycetes</taxon>
        <taxon>Mycobacteriales</taxon>
        <taxon>Mycobacteriaceae</taxon>
        <taxon>Mycobacterium</taxon>
    </lineage>
</organism>
<sequence>MSICDPALRNALRTLKLSGMLDTLDARLAQTRDGGLGHLEFLQALCEDEIARRESAALRRRLRRAKFEEQATFEDFDFTANPKLPGAMLRDLAALRWLDAGESVILYGPVGVGKTHVAQALGHHVARRGGDVRFVKCARMLADLAGGHADRTIGQRMREYTRPLVLIIDDFAMREHTTTQSDDLYDLVSDRAIAGKPLILTSNRAPKDWYPLFPNPVVAESLLDRLINTSHQVLMDGPSYRPRKRPGRSTN</sequence>
<dbReference type="RefSeq" id="WP_122502214.1">
    <property type="nucleotide sequence ID" value="NZ_UPHU01000001.1"/>
</dbReference>
<dbReference type="Gene3D" id="3.40.50.300">
    <property type="entry name" value="P-loop containing nucleotide triphosphate hydrolases"/>
    <property type="match status" value="1"/>
</dbReference>
<proteinExistence type="inferred from homology"/>
<dbReference type="InterPro" id="IPR047661">
    <property type="entry name" value="IstB"/>
</dbReference>
<evidence type="ECO:0000259" key="4">
    <source>
        <dbReference type="SMART" id="SM00382"/>
    </source>
</evidence>
<name>A0A498QUH2_9MYCO</name>
<dbReference type="PANTHER" id="PTHR30050">
    <property type="entry name" value="CHROMOSOMAL REPLICATION INITIATOR PROTEIN DNAA"/>
    <property type="match status" value="1"/>
</dbReference>
<evidence type="ECO:0000256" key="3">
    <source>
        <dbReference type="ARBA" id="ARBA00022840"/>
    </source>
</evidence>
<dbReference type="AlphaFoldDB" id="A0A498QUH2"/>
<evidence type="ECO:0000313" key="5">
    <source>
        <dbReference type="EMBL" id="VBA50629.1"/>
    </source>
</evidence>
<dbReference type="Proteomes" id="UP000268285">
    <property type="component" value="Unassembled WGS sequence"/>
</dbReference>
<keyword evidence="2" id="KW-0547">Nucleotide-binding</keyword>
<dbReference type="PANTHER" id="PTHR30050:SF4">
    <property type="entry name" value="ATP-BINDING PROTEIN RV3427C IN INSERTION SEQUENCE-RELATED"/>
    <property type="match status" value="1"/>
</dbReference>
<dbReference type="SUPFAM" id="SSF52540">
    <property type="entry name" value="P-loop containing nucleoside triphosphate hydrolases"/>
    <property type="match status" value="1"/>
</dbReference>
<dbReference type="PIRSF" id="PIRSF003073">
    <property type="entry name" value="DNAC_TnpB_IstB"/>
    <property type="match status" value="1"/>
</dbReference>
<dbReference type="NCBIfam" id="NF038214">
    <property type="entry name" value="IS21_help_AAA"/>
    <property type="match status" value="1"/>
</dbReference>